<organism evidence="2 3">
    <name type="scientific">Aspergillus tanneri</name>
    <dbReference type="NCBI Taxonomy" id="1220188"/>
    <lineage>
        <taxon>Eukaryota</taxon>
        <taxon>Fungi</taxon>
        <taxon>Dikarya</taxon>
        <taxon>Ascomycota</taxon>
        <taxon>Pezizomycotina</taxon>
        <taxon>Eurotiomycetes</taxon>
        <taxon>Eurotiomycetidae</taxon>
        <taxon>Eurotiales</taxon>
        <taxon>Aspergillaceae</taxon>
        <taxon>Aspergillus</taxon>
        <taxon>Aspergillus subgen. Circumdati</taxon>
    </lineage>
</organism>
<feature type="region of interest" description="Disordered" evidence="1">
    <location>
        <begin position="36"/>
        <end position="63"/>
    </location>
</feature>
<proteinExistence type="predicted"/>
<keyword evidence="3" id="KW-1185">Reference proteome</keyword>
<dbReference type="VEuPathDB" id="FungiDB:EYZ11_012162"/>
<sequence length="213" mass="23494">MPTIVGSSPPDSGTWKKDLGGILRQAGGAEYKSTLDASSSTLNGAASINDPGNILKSPKERRNGAREVQLVQDAINEELSFKSQRKRHSQYLDNYRSENKQNQGSLAGDYNPKSPTVSPQGRKDYILETVELLSEKNTNIAFDPIRTSLRHYMAGGPASEISNRLSDCLFNHAGKSGRSWGVCGVNYSTSNYFYDVPYEHERGDQCDRRPSVS</sequence>
<evidence type="ECO:0000313" key="2">
    <source>
        <dbReference type="EMBL" id="THC88394.1"/>
    </source>
</evidence>
<comment type="caution">
    <text evidence="2">The sequence shown here is derived from an EMBL/GenBank/DDBJ whole genome shotgun (WGS) entry which is preliminary data.</text>
</comment>
<evidence type="ECO:0000313" key="3">
    <source>
        <dbReference type="Proteomes" id="UP000308092"/>
    </source>
</evidence>
<reference evidence="2 3" key="1">
    <citation type="submission" date="2019-03" db="EMBL/GenBank/DDBJ databases">
        <title>The genome sequence of a newly discovered highly antifungal drug resistant Aspergillus species, Aspergillus tanneri NIH 1004.</title>
        <authorList>
            <person name="Mounaud S."/>
            <person name="Singh I."/>
            <person name="Joardar V."/>
            <person name="Pakala S."/>
            <person name="Pakala S."/>
            <person name="Venepally P."/>
            <person name="Hoover J."/>
            <person name="Nierman W."/>
            <person name="Chung J."/>
            <person name="Losada L."/>
        </authorList>
    </citation>
    <scope>NUCLEOTIDE SEQUENCE [LARGE SCALE GENOMIC DNA]</scope>
    <source>
        <strain evidence="2 3">NIH1004</strain>
    </source>
</reference>
<feature type="region of interest" description="Disordered" evidence="1">
    <location>
        <begin position="96"/>
        <end position="122"/>
    </location>
</feature>
<dbReference type="Proteomes" id="UP000308092">
    <property type="component" value="Unassembled WGS sequence"/>
</dbReference>
<gene>
    <name evidence="2" type="ORF">EYZ11_012162</name>
</gene>
<accession>A0A4V3UMR9</accession>
<dbReference type="AlphaFoldDB" id="A0A4V3UMR9"/>
<protein>
    <submittedName>
        <fullName evidence="2">Uncharacterized protein</fullName>
    </submittedName>
</protein>
<feature type="compositionally biased region" description="Polar residues" evidence="1">
    <location>
        <begin position="36"/>
        <end position="46"/>
    </location>
</feature>
<dbReference type="EMBL" id="SOSA01000857">
    <property type="protein sequence ID" value="THC88394.1"/>
    <property type="molecule type" value="Genomic_DNA"/>
</dbReference>
<evidence type="ECO:0000256" key="1">
    <source>
        <dbReference type="SAM" id="MobiDB-lite"/>
    </source>
</evidence>
<name>A0A4V3UMR9_9EURO</name>